<evidence type="ECO:0000256" key="7">
    <source>
        <dbReference type="ARBA" id="ARBA00022692"/>
    </source>
</evidence>
<keyword evidence="12" id="KW-0902">Two-component regulatory system</keyword>
<keyword evidence="5" id="KW-0597">Phosphoprotein</keyword>
<dbReference type="SUPFAM" id="SSF158472">
    <property type="entry name" value="HAMP domain-like"/>
    <property type="match status" value="1"/>
</dbReference>
<feature type="transmembrane region" description="Helical" evidence="15">
    <location>
        <begin position="182"/>
        <end position="201"/>
    </location>
</feature>
<feature type="domain" description="HAMP" evidence="17">
    <location>
        <begin position="202"/>
        <end position="254"/>
    </location>
</feature>
<evidence type="ECO:0000256" key="4">
    <source>
        <dbReference type="ARBA" id="ARBA00022475"/>
    </source>
</evidence>
<name>A0A364K3P4_9BACL</name>
<dbReference type="PANTHER" id="PTHR42878:SF7">
    <property type="entry name" value="SENSOR HISTIDINE KINASE GLRK"/>
    <property type="match status" value="1"/>
</dbReference>
<evidence type="ECO:0000256" key="2">
    <source>
        <dbReference type="ARBA" id="ARBA00004651"/>
    </source>
</evidence>
<comment type="caution">
    <text evidence="18">The sequence shown here is derived from an EMBL/GenBank/DDBJ whole genome shotgun (WGS) entry which is preliminary data.</text>
</comment>
<dbReference type="Pfam" id="PF00672">
    <property type="entry name" value="HAMP"/>
    <property type="match status" value="1"/>
</dbReference>
<keyword evidence="14" id="KW-0175">Coiled coil</keyword>
<dbReference type="InterPro" id="IPR003660">
    <property type="entry name" value="HAMP_dom"/>
</dbReference>
<evidence type="ECO:0000256" key="5">
    <source>
        <dbReference type="ARBA" id="ARBA00022553"/>
    </source>
</evidence>
<dbReference type="EC" id="2.7.13.3" evidence="3"/>
<evidence type="ECO:0000313" key="19">
    <source>
        <dbReference type="Proteomes" id="UP000251213"/>
    </source>
</evidence>
<keyword evidence="8" id="KW-0547">Nucleotide-binding</keyword>
<organism evidence="18 19">
    <name type="scientific">Thermoflavimicrobium daqui</name>
    <dbReference type="NCBI Taxonomy" id="2137476"/>
    <lineage>
        <taxon>Bacteria</taxon>
        <taxon>Bacillati</taxon>
        <taxon>Bacillota</taxon>
        <taxon>Bacilli</taxon>
        <taxon>Bacillales</taxon>
        <taxon>Thermoactinomycetaceae</taxon>
        <taxon>Thermoflavimicrobium</taxon>
    </lineage>
</organism>
<dbReference type="InterPro" id="IPR050351">
    <property type="entry name" value="BphY/WalK/GraS-like"/>
</dbReference>
<dbReference type="GO" id="GO:0030295">
    <property type="term" value="F:protein kinase activator activity"/>
    <property type="evidence" value="ECO:0007669"/>
    <property type="project" value="TreeGrafter"/>
</dbReference>
<dbReference type="SMART" id="SM00387">
    <property type="entry name" value="HATPase_c"/>
    <property type="match status" value="1"/>
</dbReference>
<dbReference type="Pfam" id="PF02518">
    <property type="entry name" value="HATPase_c"/>
    <property type="match status" value="1"/>
</dbReference>
<dbReference type="InterPro" id="IPR036890">
    <property type="entry name" value="HATPase_C_sf"/>
</dbReference>
<dbReference type="PANTHER" id="PTHR42878">
    <property type="entry name" value="TWO-COMPONENT HISTIDINE KINASE"/>
    <property type="match status" value="1"/>
</dbReference>
<dbReference type="Gene3D" id="3.30.565.10">
    <property type="entry name" value="Histidine kinase-like ATPase, C-terminal domain"/>
    <property type="match status" value="1"/>
</dbReference>
<dbReference type="CDD" id="cd00082">
    <property type="entry name" value="HisKA"/>
    <property type="match status" value="1"/>
</dbReference>
<evidence type="ECO:0000256" key="8">
    <source>
        <dbReference type="ARBA" id="ARBA00022741"/>
    </source>
</evidence>
<proteinExistence type="predicted"/>
<dbReference type="Pfam" id="PF00512">
    <property type="entry name" value="HisKA"/>
    <property type="match status" value="1"/>
</dbReference>
<dbReference type="OrthoDB" id="9813151at2"/>
<dbReference type="CDD" id="cd06225">
    <property type="entry name" value="HAMP"/>
    <property type="match status" value="1"/>
</dbReference>
<reference evidence="18 19" key="2">
    <citation type="submission" date="2018-06" db="EMBL/GenBank/DDBJ databases">
        <authorList>
            <person name="Zhirakovskaya E."/>
        </authorList>
    </citation>
    <scope>NUCLEOTIDE SEQUENCE [LARGE SCALE GENOMIC DNA]</scope>
    <source>
        <strain evidence="18 19">FBKL4.011</strain>
    </source>
</reference>
<evidence type="ECO:0000256" key="10">
    <source>
        <dbReference type="ARBA" id="ARBA00022840"/>
    </source>
</evidence>
<dbReference type="GO" id="GO:0005524">
    <property type="term" value="F:ATP binding"/>
    <property type="evidence" value="ECO:0007669"/>
    <property type="project" value="UniProtKB-KW"/>
</dbReference>
<evidence type="ECO:0000259" key="16">
    <source>
        <dbReference type="PROSITE" id="PS50109"/>
    </source>
</evidence>
<evidence type="ECO:0000259" key="17">
    <source>
        <dbReference type="PROSITE" id="PS50885"/>
    </source>
</evidence>
<feature type="coiled-coil region" evidence="14">
    <location>
        <begin position="242"/>
        <end position="273"/>
    </location>
</feature>
<dbReference type="GO" id="GO:0000155">
    <property type="term" value="F:phosphorelay sensor kinase activity"/>
    <property type="evidence" value="ECO:0007669"/>
    <property type="project" value="InterPro"/>
</dbReference>
<dbReference type="Proteomes" id="UP000251213">
    <property type="component" value="Unassembled WGS sequence"/>
</dbReference>
<dbReference type="InterPro" id="IPR029151">
    <property type="entry name" value="Sensor-like_sf"/>
</dbReference>
<dbReference type="InterPro" id="IPR003661">
    <property type="entry name" value="HisK_dim/P_dom"/>
</dbReference>
<evidence type="ECO:0000256" key="13">
    <source>
        <dbReference type="ARBA" id="ARBA00023136"/>
    </source>
</evidence>
<dbReference type="Gene3D" id="3.30.450.20">
    <property type="entry name" value="PAS domain"/>
    <property type="match status" value="2"/>
</dbReference>
<accession>A0A364K3P4</accession>
<dbReference type="SMART" id="SM00304">
    <property type="entry name" value="HAMP"/>
    <property type="match status" value="1"/>
</dbReference>
<keyword evidence="9 18" id="KW-0418">Kinase</keyword>
<evidence type="ECO:0000256" key="14">
    <source>
        <dbReference type="SAM" id="Coils"/>
    </source>
</evidence>
<evidence type="ECO:0000256" key="1">
    <source>
        <dbReference type="ARBA" id="ARBA00000085"/>
    </source>
</evidence>
<evidence type="ECO:0000256" key="9">
    <source>
        <dbReference type="ARBA" id="ARBA00022777"/>
    </source>
</evidence>
<dbReference type="SMART" id="SM00388">
    <property type="entry name" value="HisKA"/>
    <property type="match status" value="1"/>
</dbReference>
<dbReference type="InterPro" id="IPR035965">
    <property type="entry name" value="PAS-like_dom_sf"/>
</dbReference>
<dbReference type="SUPFAM" id="SSF55785">
    <property type="entry name" value="PYP-like sensor domain (PAS domain)"/>
    <property type="match status" value="1"/>
</dbReference>
<comment type="subcellular location">
    <subcellularLocation>
        <location evidence="2">Cell membrane</location>
        <topology evidence="2">Multi-pass membrane protein</topology>
    </subcellularLocation>
</comment>
<keyword evidence="4" id="KW-1003">Cell membrane</keyword>
<gene>
    <name evidence="18" type="ORF">DL897_11865</name>
</gene>
<sequence>MKNWTHYVSRLQWKLVVIFLLLFVASVQLIGVYIIRTLEQQYITDFLIDLKTQAQMTEIPLKTVLENQHTQNTTEQNNEIHNLLRKLRIDRDMQVQVLNENGIVLSTTSPDKEEIIGRKNEYFIRSENQTTSKIRRDPIKGIDYQIYIRPIKNNNGDLIGSIYIEASLQPVYEKISSFTKKLILIGGITLVSSAFLIILLARTITSPLEEITKKTTEMATGNFATKVKVYSKDEIGILATAFNNLSSDLQKALSQKEEEKEKLESVLANMSDGVLATDRNGYIIVKNLWAEKILNRSVHIGDSLENVLALSNPISLPLESKRQTFLELNSEDLEEQTIVKITFTPIKPQGQTEMVGLIAILQDVTEEEKLDRQRKDFVANVSHELRTPLTTIKSYLEALEDGAIGEPELAMRFLKVTRQEADRMTRLIHDLLQLSRLDAKQARFNKKAINLTNMLEDVVDRFSFQCKQKNIQISLHAGRYLPHVYADRDKIDQVLDNLVSNAVKYTPDGGKISVYAKHRANGMIEVAIQDTGIGIPKKDLGRIFERFYRVDKARSRNMGGTGLGLAIAQEIVRAHDGEIWIESEYQNGTTISFTLPPCEPEVIG</sequence>
<dbReference type="SUPFAM" id="SSF47384">
    <property type="entry name" value="Homodimeric domain of signal transducing histidine kinase"/>
    <property type="match status" value="1"/>
</dbReference>
<dbReference type="GO" id="GO:0000156">
    <property type="term" value="F:phosphorelay response regulator activity"/>
    <property type="evidence" value="ECO:0007669"/>
    <property type="project" value="TreeGrafter"/>
</dbReference>
<reference evidence="18 19" key="1">
    <citation type="submission" date="2018-06" db="EMBL/GenBank/DDBJ databases">
        <title>Thermoflavimicrobium daqus sp. nov., a thermophilic microbe isolated from Moutai-flavour Daqu.</title>
        <authorList>
            <person name="Wang X."/>
            <person name="Zhou H."/>
        </authorList>
    </citation>
    <scope>NUCLEOTIDE SEQUENCE [LARGE SCALE GENOMIC DNA]</scope>
    <source>
        <strain evidence="18 19">FBKL4.011</strain>
    </source>
</reference>
<dbReference type="GO" id="GO:0005886">
    <property type="term" value="C:plasma membrane"/>
    <property type="evidence" value="ECO:0007669"/>
    <property type="project" value="UniProtKB-SubCell"/>
</dbReference>
<evidence type="ECO:0000256" key="3">
    <source>
        <dbReference type="ARBA" id="ARBA00012438"/>
    </source>
</evidence>
<dbReference type="SUPFAM" id="SSF103190">
    <property type="entry name" value="Sensory domain-like"/>
    <property type="match status" value="1"/>
</dbReference>
<evidence type="ECO:0000256" key="15">
    <source>
        <dbReference type="SAM" id="Phobius"/>
    </source>
</evidence>
<dbReference type="Pfam" id="PF23846">
    <property type="entry name" value="Cache_WalK"/>
    <property type="match status" value="1"/>
</dbReference>
<keyword evidence="19" id="KW-1185">Reference proteome</keyword>
<dbReference type="Gene3D" id="1.10.287.130">
    <property type="match status" value="1"/>
</dbReference>
<keyword evidence="13 15" id="KW-0472">Membrane</keyword>
<dbReference type="PROSITE" id="PS50885">
    <property type="entry name" value="HAMP"/>
    <property type="match status" value="1"/>
</dbReference>
<keyword evidence="7 15" id="KW-0812">Transmembrane</keyword>
<dbReference type="InterPro" id="IPR005467">
    <property type="entry name" value="His_kinase_dom"/>
</dbReference>
<dbReference type="AlphaFoldDB" id="A0A364K3P4"/>
<protein>
    <recommendedName>
        <fullName evidence="3">histidine kinase</fullName>
        <ecNumber evidence="3">2.7.13.3</ecNumber>
    </recommendedName>
</protein>
<dbReference type="Gene3D" id="1.10.8.500">
    <property type="entry name" value="HAMP domain in histidine kinase"/>
    <property type="match status" value="1"/>
</dbReference>
<comment type="catalytic activity">
    <reaction evidence="1">
        <text>ATP + protein L-histidine = ADP + protein N-phospho-L-histidine.</text>
        <dbReference type="EC" id="2.7.13.3"/>
    </reaction>
</comment>
<keyword evidence="6" id="KW-0808">Transferase</keyword>
<evidence type="ECO:0000256" key="12">
    <source>
        <dbReference type="ARBA" id="ARBA00023012"/>
    </source>
</evidence>
<dbReference type="InterPro" id="IPR057640">
    <property type="entry name" value="Cache_WalK"/>
</dbReference>
<dbReference type="PRINTS" id="PR00344">
    <property type="entry name" value="BCTRLSENSOR"/>
</dbReference>
<feature type="transmembrane region" description="Helical" evidence="15">
    <location>
        <begin position="12"/>
        <end position="35"/>
    </location>
</feature>
<feature type="domain" description="Histidine kinase" evidence="16">
    <location>
        <begin position="380"/>
        <end position="599"/>
    </location>
</feature>
<keyword evidence="11 15" id="KW-1133">Transmembrane helix</keyword>
<dbReference type="FunFam" id="1.10.287.130:FF:000001">
    <property type="entry name" value="Two-component sensor histidine kinase"/>
    <property type="match status" value="1"/>
</dbReference>
<dbReference type="PROSITE" id="PS50109">
    <property type="entry name" value="HIS_KIN"/>
    <property type="match status" value="1"/>
</dbReference>
<dbReference type="RefSeq" id="WP_113659363.1">
    <property type="nucleotide sequence ID" value="NZ_KZ845668.1"/>
</dbReference>
<dbReference type="InterPro" id="IPR003594">
    <property type="entry name" value="HATPase_dom"/>
</dbReference>
<dbReference type="FunFam" id="3.30.565.10:FF:000006">
    <property type="entry name" value="Sensor histidine kinase WalK"/>
    <property type="match status" value="1"/>
</dbReference>
<dbReference type="InterPro" id="IPR036097">
    <property type="entry name" value="HisK_dim/P_sf"/>
</dbReference>
<dbReference type="SUPFAM" id="SSF55874">
    <property type="entry name" value="ATPase domain of HSP90 chaperone/DNA topoisomerase II/histidine kinase"/>
    <property type="match status" value="1"/>
</dbReference>
<dbReference type="EMBL" id="QJKK01000006">
    <property type="protein sequence ID" value="RAL23378.1"/>
    <property type="molecule type" value="Genomic_DNA"/>
</dbReference>
<evidence type="ECO:0000256" key="11">
    <source>
        <dbReference type="ARBA" id="ARBA00022989"/>
    </source>
</evidence>
<dbReference type="GO" id="GO:0007234">
    <property type="term" value="P:osmosensory signaling via phosphorelay pathway"/>
    <property type="evidence" value="ECO:0007669"/>
    <property type="project" value="TreeGrafter"/>
</dbReference>
<evidence type="ECO:0000313" key="18">
    <source>
        <dbReference type="EMBL" id="RAL23378.1"/>
    </source>
</evidence>
<evidence type="ECO:0000256" key="6">
    <source>
        <dbReference type="ARBA" id="ARBA00022679"/>
    </source>
</evidence>
<dbReference type="CDD" id="cd16922">
    <property type="entry name" value="HATPase_EvgS-ArcB-TorS-like"/>
    <property type="match status" value="1"/>
</dbReference>
<dbReference type="InterPro" id="IPR004358">
    <property type="entry name" value="Sig_transdc_His_kin-like_C"/>
</dbReference>
<keyword evidence="10" id="KW-0067">ATP-binding</keyword>